<comment type="catalytic activity">
    <reaction evidence="1">
        <text>ATP + protein L-histidine = ADP + protein N-phospho-L-histidine.</text>
        <dbReference type="EC" id="2.7.13.3"/>
    </reaction>
</comment>
<dbReference type="InterPro" id="IPR011990">
    <property type="entry name" value="TPR-like_helical_dom_sf"/>
</dbReference>
<dbReference type="CDD" id="cd16917">
    <property type="entry name" value="HATPase_UhpB-NarQ-NarX-like"/>
    <property type="match status" value="1"/>
</dbReference>
<dbReference type="Gene3D" id="1.25.40.10">
    <property type="entry name" value="Tetratricopeptide repeat domain"/>
    <property type="match status" value="1"/>
</dbReference>
<evidence type="ECO:0000313" key="7">
    <source>
        <dbReference type="EMBL" id="MBD1429455.1"/>
    </source>
</evidence>
<dbReference type="EMBL" id="JACOIJ010000011">
    <property type="protein sequence ID" value="MBD1429455.1"/>
    <property type="molecule type" value="Genomic_DNA"/>
</dbReference>
<dbReference type="InterPro" id="IPR050482">
    <property type="entry name" value="Sensor_HK_TwoCompSys"/>
</dbReference>
<sequence>MDSKKTDTTNINYLTANKLLQENKLDSSFIYFDLASDEFLAKGDSLNAATCLIQMAVTLYMEGDFYGSQETSIEADRLINKENPSHAALLAYNYNNIGNAISGYSDHLKAIPYYDLAIQYSYDSVTALSYENNKAVTLSYINNYKEASEIFKKILQSNISSQAEYARALSNYANSHWRVDLNYNPLQDLRKALAIRQKENDLYGVNASYAHLYYYFKDRNQDSALYYARKSYALASQLNNTKDIINASEKLVQLTQSDSSQHYFKIYKELSDSVRIARLKASNQYAMIRYEAEKSKMLNLQLEKDVLDKDLHLAQQRMILVVVVISTSLGIVFFVYRYNKRKKELQLEADNRIKENKLKTSKKVHDVVANGIYRVMSELENIEDLDREDLLDKLEIMYEKSRDISYETEEKDLEKPFSKEISYLLKSFAHENLKLFIVGNEEELWKKISPQNRKELLPVIQELLVNMRKHSEANELIFKVEELGVALGIHYIDNGIGFPAEIKKGNGLMNTGNRMEKIGGAINFDLTREKGAHIIITVPFE</sequence>
<gene>
    <name evidence="7" type="ORF">H8B04_07725</name>
</gene>
<feature type="transmembrane region" description="Helical" evidence="6">
    <location>
        <begin position="318"/>
        <end position="336"/>
    </location>
</feature>
<keyword evidence="7" id="KW-0067">ATP-binding</keyword>
<keyword evidence="6" id="KW-0812">Transmembrane</keyword>
<dbReference type="GO" id="GO:0005524">
    <property type="term" value="F:ATP binding"/>
    <property type="evidence" value="ECO:0007669"/>
    <property type="project" value="UniProtKB-KW"/>
</dbReference>
<evidence type="ECO:0000256" key="2">
    <source>
        <dbReference type="ARBA" id="ARBA00012438"/>
    </source>
</evidence>
<evidence type="ECO:0000313" key="8">
    <source>
        <dbReference type="Proteomes" id="UP000651271"/>
    </source>
</evidence>
<dbReference type="RefSeq" id="WP_223815325.1">
    <property type="nucleotide sequence ID" value="NZ_JACOIJ010000011.1"/>
</dbReference>
<dbReference type="SUPFAM" id="SSF48452">
    <property type="entry name" value="TPR-like"/>
    <property type="match status" value="2"/>
</dbReference>
<keyword evidence="4" id="KW-0418">Kinase</keyword>
<keyword evidence="7" id="KW-0547">Nucleotide-binding</keyword>
<dbReference type="PANTHER" id="PTHR24421:SF10">
    <property type="entry name" value="NITRATE_NITRITE SENSOR PROTEIN NARQ"/>
    <property type="match status" value="1"/>
</dbReference>
<proteinExistence type="predicted"/>
<dbReference type="EC" id="2.7.13.3" evidence="2"/>
<comment type="caution">
    <text evidence="7">The sequence shown here is derived from an EMBL/GenBank/DDBJ whole genome shotgun (WGS) entry which is preliminary data.</text>
</comment>
<keyword evidence="5" id="KW-0902">Two-component regulatory system</keyword>
<reference evidence="7 8" key="1">
    <citation type="submission" date="2020-08" db="EMBL/GenBank/DDBJ databases">
        <title>Sphingobacterium sp. DN04309 isolated from aquaculture water.</title>
        <authorList>
            <person name="Zhang M."/>
        </authorList>
    </citation>
    <scope>NUCLEOTIDE SEQUENCE [LARGE SCALE GENOMIC DNA]</scope>
    <source>
        <strain evidence="7 8">DN04309</strain>
    </source>
</reference>
<dbReference type="SUPFAM" id="SSF55874">
    <property type="entry name" value="ATPase domain of HSP90 chaperone/DNA topoisomerase II/histidine kinase"/>
    <property type="match status" value="1"/>
</dbReference>
<keyword evidence="3" id="KW-0808">Transferase</keyword>
<evidence type="ECO:0000256" key="5">
    <source>
        <dbReference type="ARBA" id="ARBA00023012"/>
    </source>
</evidence>
<name>A0ABR7YDW1_9SPHI</name>
<organism evidence="7 8">
    <name type="scientific">Sphingobacterium litopenaei</name>
    <dbReference type="NCBI Taxonomy" id="2763500"/>
    <lineage>
        <taxon>Bacteria</taxon>
        <taxon>Pseudomonadati</taxon>
        <taxon>Bacteroidota</taxon>
        <taxon>Sphingobacteriia</taxon>
        <taxon>Sphingobacteriales</taxon>
        <taxon>Sphingobacteriaceae</taxon>
        <taxon>Sphingobacterium</taxon>
    </lineage>
</organism>
<dbReference type="PANTHER" id="PTHR24421">
    <property type="entry name" value="NITRATE/NITRITE SENSOR PROTEIN NARX-RELATED"/>
    <property type="match status" value="1"/>
</dbReference>
<evidence type="ECO:0000256" key="4">
    <source>
        <dbReference type="ARBA" id="ARBA00022777"/>
    </source>
</evidence>
<dbReference type="InterPro" id="IPR036890">
    <property type="entry name" value="HATPase_C_sf"/>
</dbReference>
<dbReference type="Proteomes" id="UP000651271">
    <property type="component" value="Unassembled WGS sequence"/>
</dbReference>
<evidence type="ECO:0000256" key="3">
    <source>
        <dbReference type="ARBA" id="ARBA00022679"/>
    </source>
</evidence>
<keyword evidence="8" id="KW-1185">Reference proteome</keyword>
<protein>
    <recommendedName>
        <fullName evidence="2">histidine kinase</fullName>
        <ecNumber evidence="2">2.7.13.3</ecNumber>
    </recommendedName>
</protein>
<dbReference type="Gene3D" id="3.30.565.10">
    <property type="entry name" value="Histidine kinase-like ATPase, C-terminal domain"/>
    <property type="match status" value="1"/>
</dbReference>
<accession>A0ABR7YDW1</accession>
<evidence type="ECO:0000256" key="6">
    <source>
        <dbReference type="SAM" id="Phobius"/>
    </source>
</evidence>
<evidence type="ECO:0000256" key="1">
    <source>
        <dbReference type="ARBA" id="ARBA00000085"/>
    </source>
</evidence>
<keyword evidence="6" id="KW-1133">Transmembrane helix</keyword>
<keyword evidence="6" id="KW-0472">Membrane</keyword>